<organism evidence="2 3">
    <name type="scientific">Gordonia crocea</name>
    <dbReference type="NCBI Taxonomy" id="589162"/>
    <lineage>
        <taxon>Bacteria</taxon>
        <taxon>Bacillati</taxon>
        <taxon>Actinomycetota</taxon>
        <taxon>Actinomycetes</taxon>
        <taxon>Mycobacteriales</taxon>
        <taxon>Gordoniaceae</taxon>
        <taxon>Gordonia</taxon>
    </lineage>
</organism>
<dbReference type="EMBL" id="BJOU01000001">
    <property type="protein sequence ID" value="GED97260.1"/>
    <property type="molecule type" value="Genomic_DNA"/>
</dbReference>
<dbReference type="Proteomes" id="UP000444980">
    <property type="component" value="Unassembled WGS sequence"/>
</dbReference>
<dbReference type="Gene3D" id="2.130.10.10">
    <property type="entry name" value="YVTN repeat-like/Quinoprotein amine dehydrogenase"/>
    <property type="match status" value="2"/>
</dbReference>
<reference evidence="3" key="1">
    <citation type="submission" date="2019-06" db="EMBL/GenBank/DDBJ databases">
        <title>Gordonia isolated from sludge of a wastewater treatment plant.</title>
        <authorList>
            <person name="Tamura T."/>
            <person name="Aoyama K."/>
            <person name="Kang Y."/>
            <person name="Saito S."/>
            <person name="Akiyama N."/>
            <person name="Yazawa K."/>
            <person name="Gonoi T."/>
            <person name="Mikami Y."/>
        </authorList>
    </citation>
    <scope>NUCLEOTIDE SEQUENCE [LARGE SCALE GENOMIC DNA]</scope>
    <source>
        <strain evidence="3">NBRC 107697</strain>
    </source>
</reference>
<dbReference type="InterPro" id="IPR011964">
    <property type="entry name" value="YVTN_b-propeller_repeat"/>
</dbReference>
<dbReference type="InterPro" id="IPR051200">
    <property type="entry name" value="Host-pathogen_enzymatic-act"/>
</dbReference>
<evidence type="ECO:0008006" key="4">
    <source>
        <dbReference type="Google" id="ProtNLM"/>
    </source>
</evidence>
<evidence type="ECO:0000256" key="1">
    <source>
        <dbReference type="SAM" id="SignalP"/>
    </source>
</evidence>
<dbReference type="InterPro" id="IPR011048">
    <property type="entry name" value="Haem_d1_sf"/>
</dbReference>
<dbReference type="SUPFAM" id="SSF51004">
    <property type="entry name" value="C-terminal (heme d1) domain of cytochrome cd1-nitrite reductase"/>
    <property type="match status" value="1"/>
</dbReference>
<gene>
    <name evidence="2" type="ORF">nbrc107697_12990</name>
</gene>
<dbReference type="NCBIfam" id="TIGR02276">
    <property type="entry name" value="beta_rpt_yvtn"/>
    <property type="match status" value="1"/>
</dbReference>
<feature type="signal peptide" evidence="1">
    <location>
        <begin position="1"/>
        <end position="24"/>
    </location>
</feature>
<proteinExistence type="predicted"/>
<keyword evidence="1" id="KW-0732">Signal</keyword>
<dbReference type="AlphaFoldDB" id="A0A7I9UWV4"/>
<evidence type="ECO:0000313" key="3">
    <source>
        <dbReference type="Proteomes" id="UP000444980"/>
    </source>
</evidence>
<accession>A0A7I9UWV4</accession>
<evidence type="ECO:0000313" key="2">
    <source>
        <dbReference type="EMBL" id="GED97260.1"/>
    </source>
</evidence>
<keyword evidence="3" id="KW-1185">Reference proteome</keyword>
<name>A0A7I9UWV4_9ACTN</name>
<comment type="caution">
    <text evidence="2">The sequence shown here is derived from an EMBL/GenBank/DDBJ whole genome shotgun (WGS) entry which is preliminary data.</text>
</comment>
<dbReference type="PANTHER" id="PTHR47197">
    <property type="entry name" value="PROTEIN NIRF"/>
    <property type="match status" value="1"/>
</dbReference>
<protein>
    <recommendedName>
        <fullName evidence="4">YncE family protein</fullName>
    </recommendedName>
</protein>
<dbReference type="PANTHER" id="PTHR47197:SF3">
    <property type="entry name" value="DIHYDRO-HEME D1 DEHYDROGENASE"/>
    <property type="match status" value="1"/>
</dbReference>
<sequence length="365" mass="38470">MIAGLVSGVLVVGAVAASAGEAIAAPSWQFALGQAPTGLTTGGQLALDEGRSAFFITNNTYPVDTERGISFPDARPRVGVFSTRAQRPVRTIDLSGQPDGTAKVGPLRVPMAQIPDGIALDTVHSRVVTTNAHTDSISVFGMDARSVGPANLIRVPGGHPMGAATDNAGRAWVSLYSQDKIAVIDTAARRIVSTISSFHPTLVAYDAARHRLYVGNNDYYGKKRNFLTVVDTTTNTVVKRIPMTQNARPAVDPSTGRIYTASFISGRVAVVDPSTLTVTRSVSTGSTPSSIVVDAQRRLVYATTLKKKTLIVLHADTLAPVATMRIPSEVHTLAIDPRTGWVYGTQNGTSAMLVVRPGQGGTGRP</sequence>
<dbReference type="InterPro" id="IPR015943">
    <property type="entry name" value="WD40/YVTN_repeat-like_dom_sf"/>
</dbReference>
<feature type="chain" id="PRO_5029486733" description="YncE family protein" evidence="1">
    <location>
        <begin position="25"/>
        <end position="365"/>
    </location>
</feature>